<evidence type="ECO:0000313" key="1">
    <source>
        <dbReference type="EMBL" id="GIH10529.1"/>
    </source>
</evidence>
<reference evidence="1" key="1">
    <citation type="submission" date="2021-01" db="EMBL/GenBank/DDBJ databases">
        <title>Whole genome shotgun sequence of Rhizocola hellebori NBRC 109834.</title>
        <authorList>
            <person name="Komaki H."/>
            <person name="Tamura T."/>
        </authorList>
    </citation>
    <scope>NUCLEOTIDE SEQUENCE</scope>
    <source>
        <strain evidence="1">NBRC 109834</strain>
    </source>
</reference>
<evidence type="ECO:0008006" key="3">
    <source>
        <dbReference type="Google" id="ProtNLM"/>
    </source>
</evidence>
<accession>A0A8J3QGB9</accession>
<name>A0A8J3QGB9_9ACTN</name>
<comment type="caution">
    <text evidence="1">The sequence shown here is derived from an EMBL/GenBank/DDBJ whole genome shotgun (WGS) entry which is preliminary data.</text>
</comment>
<keyword evidence="2" id="KW-1185">Reference proteome</keyword>
<dbReference type="AlphaFoldDB" id="A0A8J3QGB9"/>
<dbReference type="Gene3D" id="3.20.20.30">
    <property type="entry name" value="Luciferase-like domain"/>
    <property type="match status" value="1"/>
</dbReference>
<dbReference type="SUPFAM" id="SSF51679">
    <property type="entry name" value="Bacterial luciferase-like"/>
    <property type="match status" value="1"/>
</dbReference>
<dbReference type="GO" id="GO:0016705">
    <property type="term" value="F:oxidoreductase activity, acting on paired donors, with incorporation or reduction of molecular oxygen"/>
    <property type="evidence" value="ECO:0007669"/>
    <property type="project" value="InterPro"/>
</dbReference>
<protein>
    <recommendedName>
        <fullName evidence="3">LLM class flavin-dependent oxidoreductase</fullName>
    </recommendedName>
</protein>
<organism evidence="1 2">
    <name type="scientific">Rhizocola hellebori</name>
    <dbReference type="NCBI Taxonomy" id="1392758"/>
    <lineage>
        <taxon>Bacteria</taxon>
        <taxon>Bacillati</taxon>
        <taxon>Actinomycetota</taxon>
        <taxon>Actinomycetes</taxon>
        <taxon>Micromonosporales</taxon>
        <taxon>Micromonosporaceae</taxon>
        <taxon>Rhizocola</taxon>
    </lineage>
</organism>
<dbReference type="EMBL" id="BONY01000097">
    <property type="protein sequence ID" value="GIH10529.1"/>
    <property type="molecule type" value="Genomic_DNA"/>
</dbReference>
<dbReference type="InterPro" id="IPR036661">
    <property type="entry name" value="Luciferase-like_sf"/>
</dbReference>
<dbReference type="Proteomes" id="UP000612899">
    <property type="component" value="Unassembled WGS sequence"/>
</dbReference>
<proteinExistence type="predicted"/>
<gene>
    <name evidence="1" type="ORF">Rhe02_85960</name>
</gene>
<evidence type="ECO:0000313" key="2">
    <source>
        <dbReference type="Proteomes" id="UP000612899"/>
    </source>
</evidence>
<sequence length="173" mass="18342">MKSNIKVGVVLARRADDLAEWLADAASFDAAGADALWIDVVGHSELDPLVLTAALAVTTGRSLLVADLGPHREEAAALATVERLSRGRLRTIGGGFRLLDEETQAYEHIVDGQAERWVPTPAGQARDTWQATLAQAAAEGVSGLLVPAWPGLLDLLRNPGDPGQRHDLELTVG</sequence>
<dbReference type="RefSeq" id="WP_203914243.1">
    <property type="nucleotide sequence ID" value="NZ_BONY01000097.1"/>
</dbReference>